<dbReference type="EMBL" id="CM018047">
    <property type="protein sequence ID" value="KAA8523974.1"/>
    <property type="molecule type" value="Genomic_DNA"/>
</dbReference>
<keyword evidence="2" id="KW-0805">Transcription regulation</keyword>
<dbReference type="PANTHER" id="PTHR31072">
    <property type="entry name" value="TRANSCRIPTION FACTOR TCP4-RELATED"/>
    <property type="match status" value="1"/>
</dbReference>
<reference evidence="8 9" key="1">
    <citation type="submission" date="2019-09" db="EMBL/GenBank/DDBJ databases">
        <title>A chromosome-level genome assembly of the Chinese tupelo Nyssa sinensis.</title>
        <authorList>
            <person name="Yang X."/>
            <person name="Kang M."/>
            <person name="Yang Y."/>
            <person name="Xiong H."/>
            <person name="Wang M."/>
            <person name="Zhang Z."/>
            <person name="Wang Z."/>
            <person name="Wu H."/>
            <person name="Ma T."/>
            <person name="Liu J."/>
            <person name="Xi Z."/>
        </authorList>
    </citation>
    <scope>NUCLEOTIDE SEQUENCE [LARGE SCALE GENOMIC DNA]</scope>
    <source>
        <strain evidence="8">J267</strain>
        <tissue evidence="8">Leaf</tissue>
    </source>
</reference>
<evidence type="ECO:0000256" key="3">
    <source>
        <dbReference type="ARBA" id="ARBA00023125"/>
    </source>
</evidence>
<feature type="compositionally biased region" description="Polar residues" evidence="6">
    <location>
        <begin position="168"/>
        <end position="180"/>
    </location>
</feature>
<name>A0A5J5A1B9_9ASTE</name>
<comment type="subcellular location">
    <subcellularLocation>
        <location evidence="1">Nucleus</location>
    </subcellularLocation>
</comment>
<dbReference type="InterPro" id="IPR005333">
    <property type="entry name" value="Transcription_factor_TCP"/>
</dbReference>
<proteinExistence type="predicted"/>
<evidence type="ECO:0000313" key="8">
    <source>
        <dbReference type="EMBL" id="KAA8523974.1"/>
    </source>
</evidence>
<gene>
    <name evidence="8" type="ORF">F0562_010594</name>
</gene>
<keyword evidence="3" id="KW-0238">DNA-binding</keyword>
<dbReference type="GO" id="GO:0003700">
    <property type="term" value="F:DNA-binding transcription factor activity"/>
    <property type="evidence" value="ECO:0007669"/>
    <property type="project" value="InterPro"/>
</dbReference>
<keyword evidence="9" id="KW-1185">Reference proteome</keyword>
<dbReference type="PROSITE" id="PS51369">
    <property type="entry name" value="TCP"/>
    <property type="match status" value="1"/>
</dbReference>
<evidence type="ECO:0000256" key="5">
    <source>
        <dbReference type="ARBA" id="ARBA00023242"/>
    </source>
</evidence>
<evidence type="ECO:0000259" key="7">
    <source>
        <dbReference type="PROSITE" id="PS51369"/>
    </source>
</evidence>
<organism evidence="8 9">
    <name type="scientific">Nyssa sinensis</name>
    <dbReference type="NCBI Taxonomy" id="561372"/>
    <lineage>
        <taxon>Eukaryota</taxon>
        <taxon>Viridiplantae</taxon>
        <taxon>Streptophyta</taxon>
        <taxon>Embryophyta</taxon>
        <taxon>Tracheophyta</taxon>
        <taxon>Spermatophyta</taxon>
        <taxon>Magnoliopsida</taxon>
        <taxon>eudicotyledons</taxon>
        <taxon>Gunneridae</taxon>
        <taxon>Pentapetalae</taxon>
        <taxon>asterids</taxon>
        <taxon>Cornales</taxon>
        <taxon>Nyssaceae</taxon>
        <taxon>Nyssa</taxon>
    </lineage>
</organism>
<evidence type="ECO:0000256" key="4">
    <source>
        <dbReference type="ARBA" id="ARBA00023163"/>
    </source>
</evidence>
<evidence type="ECO:0000313" key="9">
    <source>
        <dbReference type="Proteomes" id="UP000325577"/>
    </source>
</evidence>
<protein>
    <recommendedName>
        <fullName evidence="7">TCP domain-containing protein</fullName>
    </recommendedName>
</protein>
<feature type="compositionally biased region" description="Polar residues" evidence="6">
    <location>
        <begin position="203"/>
        <end position="216"/>
    </location>
</feature>
<dbReference type="PANTHER" id="PTHR31072:SF273">
    <property type="entry name" value="TRANSCRIPTION FACTOR TCP4"/>
    <property type="match status" value="1"/>
</dbReference>
<feature type="region of interest" description="Disordered" evidence="6">
    <location>
        <begin position="1"/>
        <end position="20"/>
    </location>
</feature>
<evidence type="ECO:0000256" key="1">
    <source>
        <dbReference type="ARBA" id="ARBA00004123"/>
    </source>
</evidence>
<accession>A0A5J5A1B9</accession>
<evidence type="ECO:0000256" key="2">
    <source>
        <dbReference type="ARBA" id="ARBA00023015"/>
    </source>
</evidence>
<feature type="domain" description="TCP" evidence="7">
    <location>
        <begin position="40"/>
        <end position="98"/>
    </location>
</feature>
<dbReference type="AlphaFoldDB" id="A0A5J5A1B9"/>
<feature type="region of interest" description="Disordered" evidence="6">
    <location>
        <begin position="117"/>
        <end position="185"/>
    </location>
</feature>
<feature type="region of interest" description="Disordered" evidence="6">
    <location>
        <begin position="397"/>
        <end position="421"/>
    </location>
</feature>
<feature type="compositionally biased region" description="Low complexity" evidence="6">
    <location>
        <begin position="118"/>
        <end position="131"/>
    </location>
</feature>
<keyword evidence="5" id="KW-0539">Nucleus</keyword>
<feature type="region of interest" description="Disordered" evidence="6">
    <location>
        <begin position="200"/>
        <end position="228"/>
    </location>
</feature>
<dbReference type="GO" id="GO:0043565">
    <property type="term" value="F:sequence-specific DNA binding"/>
    <property type="evidence" value="ECO:0007669"/>
    <property type="project" value="TreeGrafter"/>
</dbReference>
<dbReference type="OrthoDB" id="1927134at2759"/>
<dbReference type="InterPro" id="IPR017887">
    <property type="entry name" value="TF_TCP_subgr"/>
</dbReference>
<feature type="compositionally biased region" description="Low complexity" evidence="6">
    <location>
        <begin position="218"/>
        <end position="228"/>
    </location>
</feature>
<sequence>MGDNHHQHHQATSSRLGLRNAGGGEIVEVQGGHIVRSTGRKDRHSKVCTAKGPRDRRVRLSAHTAIQFYDVQDRLGYDRPSKAVDWLIEKAKPAIDELAELPAWNPTTGSTANATFEQDQAQKQPEENQQQLRIHQGGGVVDMVGRSSSSRRLGTDGDIQNQQQQLQMRNNPSENNSSFLPPSLDSDAIADTIKSFFPMGASAESNSSPMQFQSFPPQDLLSRTSSQSQDLRLSLQSFQDPILLHHHQQSQHQNPTHQTQQALFSVTTPLGFDTSGWSEHQPADISQRIMAWNAGGDTGSSGGGGFVFNSPPTPPLLQQLFGQNQSFSQRGPLQSSNTPSVRAWIDPSSIAVRAATVDHHHQHHHYHHQTLPIHPSSLSGIGFASGGEFSGFRIPARIQGEEEEHDGISDKPSSASSDSRH</sequence>
<keyword evidence="4" id="KW-0804">Transcription</keyword>
<evidence type="ECO:0000256" key="6">
    <source>
        <dbReference type="SAM" id="MobiDB-lite"/>
    </source>
</evidence>
<dbReference type="Pfam" id="PF03634">
    <property type="entry name" value="TCP"/>
    <property type="match status" value="1"/>
</dbReference>
<dbReference type="Proteomes" id="UP000325577">
    <property type="component" value="Linkage Group LG4"/>
</dbReference>
<dbReference type="GO" id="GO:0005634">
    <property type="term" value="C:nucleus"/>
    <property type="evidence" value="ECO:0007669"/>
    <property type="project" value="UniProtKB-SubCell"/>
</dbReference>
<feature type="compositionally biased region" description="Low complexity" evidence="6">
    <location>
        <begin position="410"/>
        <end position="421"/>
    </location>
</feature>